<dbReference type="AlphaFoldDB" id="A0AAD6VL71"/>
<feature type="compositionally biased region" description="Basic residues" evidence="1">
    <location>
        <begin position="168"/>
        <end position="184"/>
    </location>
</feature>
<keyword evidence="3" id="KW-1185">Reference proteome</keyword>
<accession>A0AAD6VL71</accession>
<dbReference type="EMBL" id="JARJCW010000017">
    <property type="protein sequence ID" value="KAJ7215475.1"/>
    <property type="molecule type" value="Genomic_DNA"/>
</dbReference>
<name>A0AAD6VL71_9AGAR</name>
<gene>
    <name evidence="2" type="ORF">GGX14DRAFT_608426</name>
</gene>
<proteinExistence type="predicted"/>
<dbReference type="Proteomes" id="UP001219525">
    <property type="component" value="Unassembled WGS sequence"/>
</dbReference>
<organism evidence="2 3">
    <name type="scientific">Mycena pura</name>
    <dbReference type="NCBI Taxonomy" id="153505"/>
    <lineage>
        <taxon>Eukaryota</taxon>
        <taxon>Fungi</taxon>
        <taxon>Dikarya</taxon>
        <taxon>Basidiomycota</taxon>
        <taxon>Agaricomycotina</taxon>
        <taxon>Agaricomycetes</taxon>
        <taxon>Agaricomycetidae</taxon>
        <taxon>Agaricales</taxon>
        <taxon>Marasmiineae</taxon>
        <taxon>Mycenaceae</taxon>
        <taxon>Mycena</taxon>
    </lineage>
</organism>
<evidence type="ECO:0000313" key="2">
    <source>
        <dbReference type="EMBL" id="KAJ7215475.1"/>
    </source>
</evidence>
<feature type="compositionally biased region" description="Basic and acidic residues" evidence="1">
    <location>
        <begin position="95"/>
        <end position="109"/>
    </location>
</feature>
<sequence length="451" mass="48738">MTTCGRPRTVYGAVKRVPHVARIWCLYGMYLAHIWLVRGAQAQYTAHSSNSENYQQVKRRWGLSTKSENQVHGQVRSKQCSAGRVVISRHQSQGKAERENQAKAKRDQSVVKGRRAYQARRLSSGRTVGLACRRDPATCGIPNVKRRKQQARGHSLSAGRVRYGQREWRRHQTARAAKERRRVVGHSPTAGSIRQQRKAAGARLRLPVPSIGEPDINHKRQLSAAAAQSTTYSAVPSSRTGWRTVGGANAAGARMNALPRSRKAVVACQCGAVEREGIDGERVPVGLGGAGAGVAPHGDGRGCRGVHGNGVMAPMARTQMPGSGVPAVACGRVVAEASQARSTRLPTGGMSGKAGLLGHQMLGYMGIPVVVIIAPDDINFIGIFLGYNTFLDAIQLLKIKDLTLRYRAHGGNLCFCLQVLLGTVYKSKCGLEFCEGLVDRISLVLELRGSF</sequence>
<feature type="region of interest" description="Disordered" evidence="1">
    <location>
        <begin position="89"/>
        <end position="115"/>
    </location>
</feature>
<protein>
    <submittedName>
        <fullName evidence="2">Uncharacterized protein</fullName>
    </submittedName>
</protein>
<feature type="region of interest" description="Disordered" evidence="1">
    <location>
        <begin position="163"/>
        <end position="201"/>
    </location>
</feature>
<evidence type="ECO:0000313" key="3">
    <source>
        <dbReference type="Proteomes" id="UP001219525"/>
    </source>
</evidence>
<reference evidence="2" key="1">
    <citation type="submission" date="2023-03" db="EMBL/GenBank/DDBJ databases">
        <title>Massive genome expansion in bonnet fungi (Mycena s.s.) driven by repeated elements and novel gene families across ecological guilds.</title>
        <authorList>
            <consortium name="Lawrence Berkeley National Laboratory"/>
            <person name="Harder C.B."/>
            <person name="Miyauchi S."/>
            <person name="Viragh M."/>
            <person name="Kuo A."/>
            <person name="Thoen E."/>
            <person name="Andreopoulos B."/>
            <person name="Lu D."/>
            <person name="Skrede I."/>
            <person name="Drula E."/>
            <person name="Henrissat B."/>
            <person name="Morin E."/>
            <person name="Kohler A."/>
            <person name="Barry K."/>
            <person name="LaButti K."/>
            <person name="Morin E."/>
            <person name="Salamov A."/>
            <person name="Lipzen A."/>
            <person name="Mereny Z."/>
            <person name="Hegedus B."/>
            <person name="Baldrian P."/>
            <person name="Stursova M."/>
            <person name="Weitz H."/>
            <person name="Taylor A."/>
            <person name="Grigoriev I.V."/>
            <person name="Nagy L.G."/>
            <person name="Martin F."/>
            <person name="Kauserud H."/>
        </authorList>
    </citation>
    <scope>NUCLEOTIDE SEQUENCE</scope>
    <source>
        <strain evidence="2">9144</strain>
    </source>
</reference>
<evidence type="ECO:0000256" key="1">
    <source>
        <dbReference type="SAM" id="MobiDB-lite"/>
    </source>
</evidence>
<comment type="caution">
    <text evidence="2">The sequence shown here is derived from an EMBL/GenBank/DDBJ whole genome shotgun (WGS) entry which is preliminary data.</text>
</comment>